<name>A0ACB7YAR1_9ERIC</name>
<accession>A0ACB7YAR1</accession>
<proteinExistence type="predicted"/>
<evidence type="ECO:0000313" key="1">
    <source>
        <dbReference type="EMBL" id="KAH7850597.1"/>
    </source>
</evidence>
<keyword evidence="2" id="KW-1185">Reference proteome</keyword>
<reference evidence="1 2" key="1">
    <citation type="journal article" date="2021" name="Hortic Res">
        <title>High-quality reference genome and annotation aids understanding of berry development for evergreen blueberry (Vaccinium darrowii).</title>
        <authorList>
            <person name="Yu J."/>
            <person name="Hulse-Kemp A.M."/>
            <person name="Babiker E."/>
            <person name="Staton M."/>
        </authorList>
    </citation>
    <scope>NUCLEOTIDE SEQUENCE [LARGE SCALE GENOMIC DNA]</scope>
    <source>
        <strain evidence="2">cv. NJ 8807/NJ 8810</strain>
        <tissue evidence="1">Young leaf</tissue>
    </source>
</reference>
<protein>
    <submittedName>
        <fullName evidence="1">Uncharacterized protein</fullName>
    </submittedName>
</protein>
<dbReference type="Proteomes" id="UP000828048">
    <property type="component" value="Chromosome 8"/>
</dbReference>
<comment type="caution">
    <text evidence="1">The sequence shown here is derived from an EMBL/GenBank/DDBJ whole genome shotgun (WGS) entry which is preliminary data.</text>
</comment>
<evidence type="ECO:0000313" key="2">
    <source>
        <dbReference type="Proteomes" id="UP000828048"/>
    </source>
</evidence>
<organism evidence="1 2">
    <name type="scientific">Vaccinium darrowii</name>
    <dbReference type="NCBI Taxonomy" id="229202"/>
    <lineage>
        <taxon>Eukaryota</taxon>
        <taxon>Viridiplantae</taxon>
        <taxon>Streptophyta</taxon>
        <taxon>Embryophyta</taxon>
        <taxon>Tracheophyta</taxon>
        <taxon>Spermatophyta</taxon>
        <taxon>Magnoliopsida</taxon>
        <taxon>eudicotyledons</taxon>
        <taxon>Gunneridae</taxon>
        <taxon>Pentapetalae</taxon>
        <taxon>asterids</taxon>
        <taxon>Ericales</taxon>
        <taxon>Ericaceae</taxon>
        <taxon>Vaccinioideae</taxon>
        <taxon>Vaccinieae</taxon>
        <taxon>Vaccinium</taxon>
    </lineage>
</organism>
<gene>
    <name evidence="1" type="ORF">Vadar_000303</name>
</gene>
<sequence length="574" mass="65687">MASGSERLEETPSLALRKLVTREILKSQSDVGELQNRTFIEHPILPNTQILGPSFLELPLDFTSCYPILEQSDLVKDRLLYFSKWDKKNFVCWPNYDREWESWTERMFKAKEKELTEVGLSHVITFLQNGILQNPSLIHAALAFWDPSFNCFRFNCGMMAPTVLDVSFLIGLPPHGLFFDIALSTEVPFLAEIEYDGKNASYKRFLRAERKFSDNVSDREMFAYIWYTLCKMIFCHGGKKMVLEFAPLAYVLSKGKTIDLASHFLGYVYKAGFDNHAKPLNQNLGGPLWFLQIWLLAYFPDQKVADRSPLNVYEDMFTILASTPFTLTGYLQYFHQLREDKEEREFVPFQYWGIGPKWISRLMEQRGRSAYHEAWASILLLREIIIGAYVGGCKQAHAEIYCPAQFARQFGLVQAIPCPYPGEINIDLTSRNKINKAQVAILNAEFKSSRTNFQPYLFAITIGPPLPAFSKWWHNSIDLYHESAPVKTFTKDIGTGIEEMTHSDSMSDDGFGRDRGTTSQTSHQEETSKVQSFASVLVAESVQPLRSVPQIMTRSQQQRTTITSPPSGESSWFV</sequence>
<dbReference type="EMBL" id="CM037158">
    <property type="protein sequence ID" value="KAH7850597.1"/>
    <property type="molecule type" value="Genomic_DNA"/>
</dbReference>